<accession>A0A1A8YTZ6</accession>
<name>A0A1A8YTZ6_PLAOA</name>
<protein>
    <submittedName>
        <fullName evidence="1">Uncharacterized protein</fullName>
    </submittedName>
</protein>
<evidence type="ECO:0000313" key="1">
    <source>
        <dbReference type="EMBL" id="SBT34989.1"/>
    </source>
</evidence>
<dbReference type="EMBL" id="FLRE01000100">
    <property type="protein sequence ID" value="SBT35405.1"/>
    <property type="molecule type" value="Genomic_DNA"/>
</dbReference>
<dbReference type="Proteomes" id="UP000078550">
    <property type="component" value="Unassembled WGS sequence"/>
</dbReference>
<dbReference type="EMBL" id="FLRD01000078">
    <property type="protein sequence ID" value="SBT34989.1"/>
    <property type="molecule type" value="Genomic_DNA"/>
</dbReference>
<evidence type="ECO:0000313" key="3">
    <source>
        <dbReference type="Proteomes" id="UP000078550"/>
    </source>
</evidence>
<gene>
    <name evidence="1" type="ORF">POVWA1_025080</name>
    <name evidence="2" type="ORF">POVWA2_024920</name>
</gene>
<proteinExistence type="predicted"/>
<reference evidence="3 4" key="2">
    <citation type="submission" date="2016-05" db="EMBL/GenBank/DDBJ databases">
        <authorList>
            <person name="Naeem Raeece"/>
        </authorList>
    </citation>
    <scope>NUCLEOTIDE SEQUENCE [LARGE SCALE GENOMIC DNA]</scope>
</reference>
<sequence>MKAETYAYMRRNYGKRVALAPCSSSTASLLYRAAFVPRNTSEYLIQNPFCRVIVGQKGTERKPVREIKPYESFFI</sequence>
<dbReference type="Proteomes" id="UP000078555">
    <property type="component" value="Unassembled WGS sequence"/>
</dbReference>
<reference evidence="1" key="1">
    <citation type="submission" date="2016-05" db="EMBL/GenBank/DDBJ databases">
        <authorList>
            <person name="Lavstsen T."/>
            <person name="Jespersen J.S."/>
        </authorList>
    </citation>
    <scope>NUCLEOTIDE SEQUENCE [LARGE SCALE GENOMIC DNA]</scope>
</reference>
<evidence type="ECO:0000313" key="4">
    <source>
        <dbReference type="Proteomes" id="UP000078555"/>
    </source>
</evidence>
<keyword evidence="4" id="KW-1185">Reference proteome</keyword>
<organism evidence="1 4">
    <name type="scientific">Plasmodium ovale wallikeri</name>
    <dbReference type="NCBI Taxonomy" id="864142"/>
    <lineage>
        <taxon>Eukaryota</taxon>
        <taxon>Sar</taxon>
        <taxon>Alveolata</taxon>
        <taxon>Apicomplexa</taxon>
        <taxon>Aconoidasida</taxon>
        <taxon>Haemosporida</taxon>
        <taxon>Plasmodiidae</taxon>
        <taxon>Plasmodium</taxon>
        <taxon>Plasmodium (Plasmodium)</taxon>
    </lineage>
</organism>
<evidence type="ECO:0000313" key="2">
    <source>
        <dbReference type="EMBL" id="SBT35405.1"/>
    </source>
</evidence>
<dbReference type="AlphaFoldDB" id="A0A1A8YTZ6"/>